<feature type="transmembrane region" description="Helical" evidence="7">
    <location>
        <begin position="15"/>
        <end position="35"/>
    </location>
</feature>
<accession>A0A657Q1D0</accession>
<dbReference type="Pfam" id="PF00924">
    <property type="entry name" value="MS_channel_2nd"/>
    <property type="match status" value="1"/>
</dbReference>
<reference evidence="12 14" key="2">
    <citation type="submission" date="2018-01" db="EMBL/GenBank/DDBJ databases">
        <title>Novel co-symbiosis in the lucinid bivalve Phacoides pectinatus.</title>
        <authorList>
            <person name="Lim S.J."/>
            <person name="Davis B.G."/>
            <person name="Gill D.E."/>
            <person name="Engel A.S."/>
            <person name="Anderson L.C."/>
            <person name="Campbell B.J."/>
        </authorList>
    </citation>
    <scope>NUCLEOTIDE SEQUENCE [LARGE SCALE GENOMIC DNA]</scope>
    <source>
        <strain evidence="12">N3_P5</strain>
    </source>
</reference>
<keyword evidence="7" id="KW-0813">Transport</keyword>
<dbReference type="EMBL" id="MUIE01000079">
    <property type="protein sequence ID" value="OQX37042.1"/>
    <property type="molecule type" value="Genomic_DNA"/>
</dbReference>
<dbReference type="SUPFAM" id="SSF50182">
    <property type="entry name" value="Sm-like ribonucleoproteins"/>
    <property type="match status" value="1"/>
</dbReference>
<dbReference type="Pfam" id="PF05552">
    <property type="entry name" value="MS_channel_1st_1"/>
    <property type="match status" value="1"/>
</dbReference>
<dbReference type="EMBL" id="PQCO01000181">
    <property type="protein sequence ID" value="PUE02377.1"/>
    <property type="molecule type" value="Genomic_DNA"/>
</dbReference>
<keyword evidence="5 7" id="KW-1133">Transmembrane helix</keyword>
<evidence type="ECO:0000256" key="2">
    <source>
        <dbReference type="ARBA" id="ARBA00008017"/>
    </source>
</evidence>
<reference evidence="11 13" key="1">
    <citation type="submission" date="2017-02" db="EMBL/GenBank/DDBJ databases">
        <title>Novel co-symbiosis in the unique lucinid bivalve Phacoides pectinatus.</title>
        <authorList>
            <person name="Lim S.J."/>
            <person name="Davis B.G."/>
            <person name="Gill D.E."/>
            <person name="Engel A.S."/>
            <person name="Anderson L.C."/>
            <person name="Campbell B.J."/>
        </authorList>
    </citation>
    <scope>NUCLEOTIDE SEQUENCE [LARGE SCALE GENOMIC DNA]</scope>
    <source>
        <strain evidence="11">LUC13016_P6</strain>
    </source>
</reference>
<evidence type="ECO:0000256" key="3">
    <source>
        <dbReference type="ARBA" id="ARBA00022475"/>
    </source>
</evidence>
<comment type="similarity">
    <text evidence="2 7">Belongs to the MscS (TC 1.A.23) family.</text>
</comment>
<dbReference type="InterPro" id="IPR011066">
    <property type="entry name" value="MscS_channel_C_sf"/>
</dbReference>
<dbReference type="InterPro" id="IPR006685">
    <property type="entry name" value="MscS_channel_2nd"/>
</dbReference>
<evidence type="ECO:0000313" key="11">
    <source>
        <dbReference type="EMBL" id="OQX37042.1"/>
    </source>
</evidence>
<dbReference type="PANTHER" id="PTHR30221:SF1">
    <property type="entry name" value="SMALL-CONDUCTANCE MECHANOSENSITIVE CHANNEL"/>
    <property type="match status" value="1"/>
</dbReference>
<dbReference type="Proteomes" id="UP000250928">
    <property type="component" value="Unassembled WGS sequence"/>
</dbReference>
<name>A0A657Q1D0_9GAMM</name>
<comment type="caution">
    <text evidence="7">Lacks conserved residue(s) required for the propagation of feature annotation.</text>
</comment>
<evidence type="ECO:0000259" key="10">
    <source>
        <dbReference type="Pfam" id="PF21088"/>
    </source>
</evidence>
<evidence type="ECO:0000256" key="6">
    <source>
        <dbReference type="ARBA" id="ARBA00023136"/>
    </source>
</evidence>
<evidence type="ECO:0000313" key="13">
    <source>
        <dbReference type="Proteomes" id="UP000243361"/>
    </source>
</evidence>
<protein>
    <recommendedName>
        <fullName evidence="7">Small-conductance mechanosensitive channel</fullName>
    </recommendedName>
</protein>
<dbReference type="InterPro" id="IPR045275">
    <property type="entry name" value="MscS_archaea/bacteria_type"/>
</dbReference>
<dbReference type="Pfam" id="PF21088">
    <property type="entry name" value="MS_channel_1st"/>
    <property type="match status" value="1"/>
</dbReference>
<evidence type="ECO:0000313" key="14">
    <source>
        <dbReference type="Proteomes" id="UP000250928"/>
    </source>
</evidence>
<dbReference type="GO" id="GO:0008381">
    <property type="term" value="F:mechanosensitive monoatomic ion channel activity"/>
    <property type="evidence" value="ECO:0007669"/>
    <property type="project" value="InterPro"/>
</dbReference>
<sequence>MLENLDINALINTYIIPWAINIALALAIFIVGRIISKGLVKLLGKLLAKAKMDAILINFITSITGAILLLFIIIAALDQLGVDTTSLIALLGAAGLAVGLALQNSLQNFAAGVMLIIFRPFKTGDFVEAGGTMGVVDAISIFSTIMRTGDNREVIVPNGSIYSGTIINYSARETRRIDMVFGIGYDDDIRQAKEIMATILAADERILPEPEPLIAVAELADSSVNFNVRPWVKSGDYWAVKFDLTEKIKLAFDENGISIPYPQMDLHIDKPE</sequence>
<dbReference type="Gene3D" id="1.10.287.1260">
    <property type="match status" value="1"/>
</dbReference>
<dbReference type="Proteomes" id="UP000243361">
    <property type="component" value="Unassembled WGS sequence"/>
</dbReference>
<dbReference type="AlphaFoldDB" id="A0A657Q1D0"/>
<dbReference type="InterPro" id="IPR011014">
    <property type="entry name" value="MscS_channel_TM-2"/>
</dbReference>
<dbReference type="InterPro" id="IPR010920">
    <property type="entry name" value="LSM_dom_sf"/>
</dbReference>
<feature type="domain" description="Mechanosensitive ion channel MscS C-terminal" evidence="9">
    <location>
        <begin position="177"/>
        <end position="259"/>
    </location>
</feature>
<keyword evidence="7" id="KW-0406">Ion transport</keyword>
<feature type="transmembrane region" description="Helical" evidence="7">
    <location>
        <begin position="55"/>
        <end position="77"/>
    </location>
</feature>
<dbReference type="Gene3D" id="2.30.30.60">
    <property type="match status" value="1"/>
</dbReference>
<dbReference type="Gene3D" id="3.30.70.100">
    <property type="match status" value="1"/>
</dbReference>
<feature type="transmembrane region" description="Helical" evidence="7">
    <location>
        <begin position="89"/>
        <end position="118"/>
    </location>
</feature>
<evidence type="ECO:0000256" key="5">
    <source>
        <dbReference type="ARBA" id="ARBA00022989"/>
    </source>
</evidence>
<keyword evidence="7" id="KW-0407">Ion channel</keyword>
<dbReference type="GO" id="GO:0005886">
    <property type="term" value="C:plasma membrane"/>
    <property type="evidence" value="ECO:0007669"/>
    <property type="project" value="UniProtKB-SubCell"/>
</dbReference>
<evidence type="ECO:0000256" key="7">
    <source>
        <dbReference type="RuleBase" id="RU369025"/>
    </source>
</evidence>
<dbReference type="InterPro" id="IPR008910">
    <property type="entry name" value="MSC_TM_helix"/>
</dbReference>
<evidence type="ECO:0000313" key="12">
    <source>
        <dbReference type="EMBL" id="PUE02377.1"/>
    </source>
</evidence>
<comment type="function">
    <text evidence="7">Mechanosensitive channel that participates in the regulation of osmotic pressure changes within the cell, opening in response to stretch forces in the membrane lipid bilayer, without the need for other proteins. Contributes to normal resistance to hypoosmotic shock. Forms an ion channel of 1.0 nanosiemens conductance with a slight preference for anions.</text>
</comment>
<keyword evidence="4 7" id="KW-0812">Transmembrane</keyword>
<evidence type="ECO:0000256" key="4">
    <source>
        <dbReference type="ARBA" id="ARBA00022692"/>
    </source>
</evidence>
<organism evidence="12 14">
    <name type="scientific">Candidatus Sedimenticola endophacoides</name>
    <dbReference type="NCBI Taxonomy" id="2548426"/>
    <lineage>
        <taxon>Bacteria</taxon>
        <taxon>Pseudomonadati</taxon>
        <taxon>Pseudomonadota</taxon>
        <taxon>Gammaproteobacteria</taxon>
        <taxon>Chromatiales</taxon>
        <taxon>Sedimenticolaceae</taxon>
        <taxon>Sedimenticola</taxon>
    </lineage>
</organism>
<dbReference type="SUPFAM" id="SSF82861">
    <property type="entry name" value="Mechanosensitive channel protein MscS (YggB), transmembrane region"/>
    <property type="match status" value="1"/>
</dbReference>
<evidence type="ECO:0000259" key="8">
    <source>
        <dbReference type="Pfam" id="PF00924"/>
    </source>
</evidence>
<comment type="caution">
    <text evidence="12">The sequence shown here is derived from an EMBL/GenBank/DDBJ whole genome shotgun (WGS) entry which is preliminary data.</text>
</comment>
<dbReference type="InterPro" id="IPR023408">
    <property type="entry name" value="MscS_beta-dom_sf"/>
</dbReference>
<keyword evidence="7" id="KW-0997">Cell inner membrane</keyword>
<feature type="domain" description="Mechanosensitive ion channel MscS" evidence="8">
    <location>
        <begin position="104"/>
        <end position="170"/>
    </location>
</feature>
<keyword evidence="6 7" id="KW-0472">Membrane</keyword>
<dbReference type="InterPro" id="IPR049142">
    <property type="entry name" value="MS_channel_1st"/>
</dbReference>
<keyword evidence="13" id="KW-1185">Reference proteome</keyword>
<comment type="subunit">
    <text evidence="7">Homoheptamer.</text>
</comment>
<evidence type="ECO:0000256" key="1">
    <source>
        <dbReference type="ARBA" id="ARBA00004651"/>
    </source>
</evidence>
<dbReference type="SUPFAM" id="SSF82689">
    <property type="entry name" value="Mechanosensitive channel protein MscS (YggB), C-terminal domain"/>
    <property type="match status" value="1"/>
</dbReference>
<dbReference type="PANTHER" id="PTHR30221">
    <property type="entry name" value="SMALL-CONDUCTANCE MECHANOSENSITIVE CHANNEL"/>
    <property type="match status" value="1"/>
</dbReference>
<dbReference type="InterPro" id="IPR049278">
    <property type="entry name" value="MS_channel_C"/>
</dbReference>
<gene>
    <name evidence="11" type="ORF">B0D84_00935</name>
    <name evidence="12" type="ORF">C3L24_06210</name>
</gene>
<comment type="subcellular location">
    <subcellularLocation>
        <location evidence="7">Cell inner membrane</location>
        <topology evidence="7">Multi-pass membrane protein</topology>
    </subcellularLocation>
    <subcellularLocation>
        <location evidence="1">Cell membrane</location>
        <topology evidence="1">Multi-pass membrane protein</topology>
    </subcellularLocation>
</comment>
<keyword evidence="3" id="KW-1003">Cell membrane</keyword>
<feature type="domain" description="Mechanosensitive ion channel transmembrane helices 2/3" evidence="10">
    <location>
        <begin position="67"/>
        <end position="103"/>
    </location>
</feature>
<dbReference type="Pfam" id="PF21082">
    <property type="entry name" value="MS_channel_3rd"/>
    <property type="match status" value="1"/>
</dbReference>
<proteinExistence type="inferred from homology"/>
<evidence type="ECO:0000259" key="9">
    <source>
        <dbReference type="Pfam" id="PF21082"/>
    </source>
</evidence>